<comment type="caution">
    <text evidence="3">The sequence shown here is derived from an EMBL/GenBank/DDBJ whole genome shotgun (WGS) entry which is preliminary data.</text>
</comment>
<dbReference type="PANTHER" id="PTHR12358:SF54">
    <property type="entry name" value="SPHINGOSINE KINASE RELATED PROTEIN"/>
    <property type="match status" value="1"/>
</dbReference>
<name>A0AAD1X8V2_EUPCR</name>
<dbReference type="InterPro" id="IPR001206">
    <property type="entry name" value="Diacylglycerol_kinase_cat_dom"/>
</dbReference>
<reference evidence="3" key="1">
    <citation type="submission" date="2023-07" db="EMBL/GenBank/DDBJ databases">
        <authorList>
            <consortium name="AG Swart"/>
            <person name="Singh M."/>
            <person name="Singh A."/>
            <person name="Seah K."/>
            <person name="Emmerich C."/>
        </authorList>
    </citation>
    <scope>NUCLEOTIDE SEQUENCE</scope>
    <source>
        <strain evidence="3">DP1</strain>
    </source>
</reference>
<protein>
    <recommendedName>
        <fullName evidence="2">DAGKc domain-containing protein</fullName>
    </recommendedName>
</protein>
<dbReference type="Gene3D" id="2.60.200.40">
    <property type="match status" value="1"/>
</dbReference>
<feature type="region of interest" description="Disordered" evidence="1">
    <location>
        <begin position="376"/>
        <end position="408"/>
    </location>
</feature>
<feature type="domain" description="DAGKc" evidence="2">
    <location>
        <begin position="173"/>
        <end position="312"/>
    </location>
</feature>
<proteinExistence type="predicted"/>
<dbReference type="Pfam" id="PF00781">
    <property type="entry name" value="DAGK_cat"/>
    <property type="match status" value="1"/>
</dbReference>
<dbReference type="Proteomes" id="UP001295684">
    <property type="component" value="Unassembled WGS sequence"/>
</dbReference>
<dbReference type="Gene3D" id="3.40.50.10330">
    <property type="entry name" value="Probable inorganic polyphosphate/atp-NAD kinase, domain 1"/>
    <property type="match status" value="1"/>
</dbReference>
<dbReference type="SUPFAM" id="SSF111331">
    <property type="entry name" value="NAD kinase/diacylglycerol kinase-like"/>
    <property type="match status" value="1"/>
</dbReference>
<dbReference type="PANTHER" id="PTHR12358">
    <property type="entry name" value="SPHINGOSINE KINASE"/>
    <property type="match status" value="1"/>
</dbReference>
<gene>
    <name evidence="3" type="ORF">ECRASSUSDP1_LOCUS3298</name>
</gene>
<dbReference type="InterPro" id="IPR016064">
    <property type="entry name" value="NAD/diacylglycerol_kinase_sf"/>
</dbReference>
<dbReference type="PROSITE" id="PS50146">
    <property type="entry name" value="DAGK"/>
    <property type="match status" value="1"/>
</dbReference>
<dbReference type="AlphaFoldDB" id="A0AAD1X8V2"/>
<dbReference type="InterPro" id="IPR050187">
    <property type="entry name" value="Lipid_Phosphate_FormReg"/>
</dbReference>
<evidence type="ECO:0000256" key="1">
    <source>
        <dbReference type="SAM" id="MobiDB-lite"/>
    </source>
</evidence>
<dbReference type="GO" id="GO:0016020">
    <property type="term" value="C:membrane"/>
    <property type="evidence" value="ECO:0007669"/>
    <property type="project" value="GOC"/>
</dbReference>
<feature type="compositionally biased region" description="Basic and acidic residues" evidence="1">
    <location>
        <begin position="378"/>
        <end position="408"/>
    </location>
</feature>
<dbReference type="GO" id="GO:0001727">
    <property type="term" value="F:lipid kinase activity"/>
    <property type="evidence" value="ECO:0007669"/>
    <property type="project" value="TreeGrafter"/>
</dbReference>
<evidence type="ECO:0000313" key="3">
    <source>
        <dbReference type="EMBL" id="CAI2361981.1"/>
    </source>
</evidence>
<dbReference type="GO" id="GO:0006665">
    <property type="term" value="P:sphingolipid metabolic process"/>
    <property type="evidence" value="ECO:0007669"/>
    <property type="project" value="TreeGrafter"/>
</dbReference>
<dbReference type="SMART" id="SM00046">
    <property type="entry name" value="DAGKc"/>
    <property type="match status" value="1"/>
</dbReference>
<dbReference type="EMBL" id="CAMPGE010003159">
    <property type="protein sequence ID" value="CAI2361981.1"/>
    <property type="molecule type" value="Genomic_DNA"/>
</dbReference>
<dbReference type="InterPro" id="IPR017438">
    <property type="entry name" value="ATP-NAD_kinase_N"/>
</dbReference>
<evidence type="ECO:0000259" key="2">
    <source>
        <dbReference type="PROSITE" id="PS50146"/>
    </source>
</evidence>
<accession>A0AAD1X8V2</accession>
<evidence type="ECO:0000313" key="4">
    <source>
        <dbReference type="Proteomes" id="UP001295684"/>
    </source>
</evidence>
<sequence>MGNFASVLCHPEQLPSFKLANVRKSGNKDTKSYSLFLSPPESPFGQRDQPSFKQLFCISDKVYQDEIDNHSEKAKSQKNIRTARPEPIKFKCDIVIDYDSIISVTKNDSAQSAKPMKSNSVDERDLEEEKQTFSEKEMKLTITYSDFKTITLYFEDAQEFHKTEEILMSINSPKERTVAILVNPVSGKRQGKHHVKKTLVPMLLSADISYEILETDSPTYVDTWVEQFNDKLFPYTDIICVGGDGLFFQLINAIGRSLKRDDLFKVPIGILPCGTQNAIVCDLGGRKVRDACINIVRGHTIPSDIMRINFEKQDEPIYATSLLWGITGEIATKAEKLRGLCKSAKYAIGGTLTFLSSCRLKHYKCKVEYKPMVPLGDSENRDEDHKEEGHKEEDHKEDRIVESENHSHLEEQRSKIRCISESAWSTFDLDDFCFFGIVTHEARNSKKKKEVFMPGARFDDKRMYMGSLAKLGKIKLLQFLCKHSAGNIMDCKRFSGTEVSEVRIAPRNDCPYNVDGELFPSDKAHIELLPSHLNLIGKIHCNK</sequence>
<keyword evidence="4" id="KW-1185">Reference proteome</keyword>
<organism evidence="3 4">
    <name type="scientific">Euplotes crassus</name>
    <dbReference type="NCBI Taxonomy" id="5936"/>
    <lineage>
        <taxon>Eukaryota</taxon>
        <taxon>Sar</taxon>
        <taxon>Alveolata</taxon>
        <taxon>Ciliophora</taxon>
        <taxon>Intramacronucleata</taxon>
        <taxon>Spirotrichea</taxon>
        <taxon>Hypotrichia</taxon>
        <taxon>Euplotida</taxon>
        <taxon>Euplotidae</taxon>
        <taxon>Moneuplotes</taxon>
    </lineage>
</organism>